<name>A0A6J5S375_9CAUD</name>
<reference evidence="1" key="1">
    <citation type="submission" date="2020-05" db="EMBL/GenBank/DDBJ databases">
        <authorList>
            <person name="Chiriac C."/>
            <person name="Salcher M."/>
            <person name="Ghai R."/>
            <person name="Kavagutti S V."/>
        </authorList>
    </citation>
    <scope>NUCLEOTIDE SEQUENCE</scope>
</reference>
<dbReference type="EMBL" id="LR798461">
    <property type="protein sequence ID" value="CAB5238568.1"/>
    <property type="molecule type" value="Genomic_DNA"/>
</dbReference>
<dbReference type="EMBL" id="LR797289">
    <property type="protein sequence ID" value="CAB4199664.1"/>
    <property type="molecule type" value="Genomic_DNA"/>
</dbReference>
<evidence type="ECO:0000313" key="2">
    <source>
        <dbReference type="EMBL" id="CAB5238568.1"/>
    </source>
</evidence>
<proteinExistence type="predicted"/>
<sequence length="1117" mass="109720">MSTPTSAVKVNPVTGALIDPPVATFAAANGLLTGGSSDAKDSVRVATTANGTLATAYENGDTVDGIVLATGNRILIKNQSAPAENGIYTVNASGAPTRATDFDAWTEIVGAFVSVESGTVNAGTQWLCNVVSGGTLGTTAITFVVPKNFVDLTTTQTIAGQKAFTDPLTSYGGIKMQNGFGAVAVDGTLFFAQDQTQLGIVAGGVDEDLYLRYSGNTDVTLPASGTLATTTGNVATATALATARNIFNISFNGTANVAGDATNTGHFASIPGTGAAGHFITENGTAPTLIAGRSAWYSDGSGVPSYKNGTGTAVTLVRSSDIGVSVQAYDADLTTWAGITPASGIGTFLATPSGANLASALTSALPVSKGGTGLTAGTSGGILAFTATGTIASSALLAANALVIGGGAGVAPSTTTTGANVLNALGVAVGSAGAFTVFGGVGNFSTIVGTSSLTLGVASTTAGSIVLKNATNAFTSTIQSGVVGANKTWTWPTGYGSAGQVLTDAAGDGVLSWTTAAGAGTVTSVAQSFTGGLISVAGSPITGAGTLALTVAGTSGGIPYFSSTSTWATSAALAANAIVIGGGAGAAPSTTTTGTGVIAAIGNNTNAASGLAALNASANLVLGNYSTTGAFNGVFVSNVTQDGPAGSSGGIRFSNGDSDYIGIASGFTATFLGNISVGTGSYLLTGGYIDTRNNGSTGGFLATYGGTTAGGNLDTHGAAGIGGHIYTYGATAAGGNIYTYGAATAGGSISTNGSTFAGGSINTSGGAGAAGGSIDTSNGGGSINTKGVGSIQLGASGTRTTLVGTATADRAISLPNAAGTLALTSDVPSVSTFSSAMCGGRATLTTLTPVLTASVTGAGTIYYTPYIHNVIGLYSGSTWNARTFSELSITLSALSASTAYDCFAYDNGGTVALETLAWTNSTTRATALVMQDGVLCKSGALTRRYLFSFILDGSKQCSVTFGSAAANGGAAQIDLWNNYNRVSCTTTVADTTDSWTYTTNTWRSSNTSNTNRVTLFVGVQTDTVSAMAVGNSGQTGTSAIRWTGIGVDSTSSPSGLASLMPSIANRTSAVASFGGHLGVGSHYLQWLEKSVAAGTTTWYGDNAADGSQTGLTVTFLY</sequence>
<protein>
    <submittedName>
        <fullName evidence="1">Uncharacterized protein</fullName>
    </submittedName>
</protein>
<organism evidence="1">
    <name type="scientific">uncultured Caudovirales phage</name>
    <dbReference type="NCBI Taxonomy" id="2100421"/>
    <lineage>
        <taxon>Viruses</taxon>
        <taxon>Duplodnaviria</taxon>
        <taxon>Heunggongvirae</taxon>
        <taxon>Uroviricota</taxon>
        <taxon>Caudoviricetes</taxon>
        <taxon>Peduoviridae</taxon>
        <taxon>Maltschvirus</taxon>
        <taxon>Maltschvirus maltsch</taxon>
    </lineage>
</organism>
<evidence type="ECO:0000313" key="1">
    <source>
        <dbReference type="EMBL" id="CAB4199664.1"/>
    </source>
</evidence>
<gene>
    <name evidence="1" type="ORF">UFOVP1354_2</name>
    <name evidence="2" type="ORF">UFOVP1547_53</name>
</gene>
<accession>A0A6J5S375</accession>